<dbReference type="RefSeq" id="XP_040642587.1">
    <property type="nucleotide sequence ID" value="XM_040777706.1"/>
</dbReference>
<evidence type="ECO:0000313" key="3">
    <source>
        <dbReference type="Proteomes" id="UP000019804"/>
    </source>
</evidence>
<accession>A0A017SQL5</accession>
<organism evidence="2 3">
    <name type="scientific">Aspergillus ruber (strain CBS 135680)</name>
    <dbReference type="NCBI Taxonomy" id="1388766"/>
    <lineage>
        <taxon>Eukaryota</taxon>
        <taxon>Fungi</taxon>
        <taxon>Dikarya</taxon>
        <taxon>Ascomycota</taxon>
        <taxon>Pezizomycotina</taxon>
        <taxon>Eurotiomycetes</taxon>
        <taxon>Eurotiomycetidae</taxon>
        <taxon>Eurotiales</taxon>
        <taxon>Aspergillaceae</taxon>
        <taxon>Aspergillus</taxon>
        <taxon>Aspergillus subgen. Aspergillus</taxon>
    </lineage>
</organism>
<name>A0A017SQL5_ASPRC</name>
<sequence>MYTHNPRESCVASCTLSSSQPLTDARTYLSVSFRRRQCWLSSLSFCILIGLYLSFRLDVKPQITPGTSKSAPKKNMSFLRVNRPIGASWHL</sequence>
<reference evidence="3" key="1">
    <citation type="journal article" date="2014" name="Nat. Commun.">
        <title>Genomic adaptations of the halophilic Dead Sea filamentous fungus Eurotium rubrum.</title>
        <authorList>
            <person name="Kis-Papo T."/>
            <person name="Weig A.R."/>
            <person name="Riley R."/>
            <person name="Persoh D."/>
            <person name="Salamov A."/>
            <person name="Sun H."/>
            <person name="Lipzen A."/>
            <person name="Wasser S.P."/>
            <person name="Rambold G."/>
            <person name="Grigoriev I.V."/>
            <person name="Nevo E."/>
        </authorList>
    </citation>
    <scope>NUCLEOTIDE SEQUENCE [LARGE SCALE GENOMIC DNA]</scope>
    <source>
        <strain evidence="3">CBS 135680</strain>
    </source>
</reference>
<evidence type="ECO:0000313" key="2">
    <source>
        <dbReference type="EMBL" id="EYE98899.1"/>
    </source>
</evidence>
<keyword evidence="1" id="KW-1133">Transmembrane helix</keyword>
<proteinExistence type="predicted"/>
<evidence type="ECO:0000256" key="1">
    <source>
        <dbReference type="SAM" id="Phobius"/>
    </source>
</evidence>
<dbReference type="EMBL" id="KK088412">
    <property type="protein sequence ID" value="EYE98899.1"/>
    <property type="molecule type" value="Genomic_DNA"/>
</dbReference>
<dbReference type="GeneID" id="63692830"/>
<dbReference type="AlphaFoldDB" id="A0A017SQL5"/>
<protein>
    <submittedName>
        <fullName evidence="2">Uncharacterized protein</fullName>
    </submittedName>
</protein>
<feature type="transmembrane region" description="Helical" evidence="1">
    <location>
        <begin position="38"/>
        <end position="55"/>
    </location>
</feature>
<dbReference type="Proteomes" id="UP000019804">
    <property type="component" value="Unassembled WGS sequence"/>
</dbReference>
<keyword evidence="1" id="KW-0812">Transmembrane</keyword>
<dbReference type="HOGENOM" id="CLU_2426640_0_0_1"/>
<gene>
    <name evidence="2" type="ORF">EURHEDRAFT_118466</name>
</gene>
<keyword evidence="3" id="KW-1185">Reference proteome</keyword>
<keyword evidence="1" id="KW-0472">Membrane</keyword>